<keyword evidence="6 10" id="KW-1133">Transmembrane helix</keyword>
<dbReference type="HAMAP" id="MF_00115">
    <property type="entry name" value="MscL"/>
    <property type="match status" value="1"/>
</dbReference>
<proteinExistence type="inferred from homology"/>
<protein>
    <recommendedName>
        <fullName evidence="10">Large-conductance mechanosensitive channel</fullName>
    </recommendedName>
</protein>
<dbReference type="NCBIfam" id="TIGR00220">
    <property type="entry name" value="mscL"/>
    <property type="match status" value="1"/>
</dbReference>
<dbReference type="RefSeq" id="WP_127073191.1">
    <property type="nucleotide sequence ID" value="NZ_BMKB01000001.1"/>
</dbReference>
<keyword evidence="5 10" id="KW-0812">Transmembrane</keyword>
<dbReference type="PANTHER" id="PTHR30266">
    <property type="entry name" value="MECHANOSENSITIVE CHANNEL MSCL"/>
    <property type="match status" value="1"/>
</dbReference>
<dbReference type="OrthoDB" id="9810350at2"/>
<evidence type="ECO:0000256" key="3">
    <source>
        <dbReference type="ARBA" id="ARBA00022448"/>
    </source>
</evidence>
<dbReference type="InterPro" id="IPR037673">
    <property type="entry name" value="MSC/AndL"/>
</dbReference>
<evidence type="ECO:0000313" key="12">
    <source>
        <dbReference type="Proteomes" id="UP000596977"/>
    </source>
</evidence>
<keyword evidence="3 10" id="KW-0813">Transport</keyword>
<dbReference type="NCBIfam" id="NF001843">
    <property type="entry name" value="PRK00567.1-4"/>
    <property type="match status" value="1"/>
</dbReference>
<keyword evidence="10" id="KW-0997">Cell inner membrane</keyword>
<evidence type="ECO:0000256" key="10">
    <source>
        <dbReference type="HAMAP-Rule" id="MF_00115"/>
    </source>
</evidence>
<dbReference type="NCBIfam" id="NF010557">
    <property type="entry name" value="PRK13952.1"/>
    <property type="match status" value="1"/>
</dbReference>
<dbReference type="AlphaFoldDB" id="A0A916R6Z1"/>
<dbReference type="GO" id="GO:0008381">
    <property type="term" value="F:mechanosensitive monoatomic ion channel activity"/>
    <property type="evidence" value="ECO:0007669"/>
    <property type="project" value="UniProtKB-UniRule"/>
</dbReference>
<dbReference type="SUPFAM" id="SSF81330">
    <property type="entry name" value="Gated mechanosensitive channel"/>
    <property type="match status" value="1"/>
</dbReference>
<dbReference type="InterPro" id="IPR019823">
    <property type="entry name" value="Mechanosensitive_channel_CS"/>
</dbReference>
<dbReference type="Pfam" id="PF01741">
    <property type="entry name" value="MscL"/>
    <property type="match status" value="1"/>
</dbReference>
<keyword evidence="9 10" id="KW-0407">Ion channel</keyword>
<comment type="caution">
    <text evidence="11">The sequence shown here is derived from an EMBL/GenBank/DDBJ whole genome shotgun (WGS) entry which is preliminary data.</text>
</comment>
<feature type="transmembrane region" description="Helical" evidence="10">
    <location>
        <begin position="44"/>
        <end position="61"/>
    </location>
</feature>
<evidence type="ECO:0000256" key="8">
    <source>
        <dbReference type="ARBA" id="ARBA00023136"/>
    </source>
</evidence>
<comment type="subcellular location">
    <subcellularLocation>
        <location evidence="10">Cell inner membrane</location>
        <topology evidence="10">Multi-pass membrane protein</topology>
    </subcellularLocation>
    <subcellularLocation>
        <location evidence="1">Cell membrane</location>
        <topology evidence="1">Multi-pass membrane protein</topology>
    </subcellularLocation>
</comment>
<evidence type="ECO:0000256" key="4">
    <source>
        <dbReference type="ARBA" id="ARBA00022475"/>
    </source>
</evidence>
<feature type="transmembrane region" description="Helical" evidence="10">
    <location>
        <begin position="81"/>
        <end position="106"/>
    </location>
</feature>
<evidence type="ECO:0000256" key="9">
    <source>
        <dbReference type="ARBA" id="ARBA00023303"/>
    </source>
</evidence>
<dbReference type="PROSITE" id="PS01327">
    <property type="entry name" value="MSCL"/>
    <property type="match status" value="1"/>
</dbReference>
<dbReference type="PRINTS" id="PR01264">
    <property type="entry name" value="MECHCHANNEL"/>
</dbReference>
<dbReference type="PANTHER" id="PTHR30266:SF2">
    <property type="entry name" value="LARGE-CONDUCTANCE MECHANOSENSITIVE CHANNEL"/>
    <property type="match status" value="1"/>
</dbReference>
<dbReference type="InterPro" id="IPR001185">
    <property type="entry name" value="MS_channel"/>
</dbReference>
<keyword evidence="7 10" id="KW-0406">Ion transport</keyword>
<keyword evidence="12" id="KW-1185">Reference proteome</keyword>
<gene>
    <name evidence="10 11" type="primary">mscL</name>
    <name evidence="11" type="ORF">GCM10011499_07900</name>
</gene>
<comment type="similarity">
    <text evidence="2 10">Belongs to the MscL family.</text>
</comment>
<evidence type="ECO:0000256" key="2">
    <source>
        <dbReference type="ARBA" id="ARBA00007254"/>
    </source>
</evidence>
<dbReference type="InterPro" id="IPR036019">
    <property type="entry name" value="MscL_channel"/>
</dbReference>
<keyword evidence="4 10" id="KW-1003">Cell membrane</keyword>
<reference evidence="11 12" key="1">
    <citation type="journal article" date="2014" name="Int. J. Syst. Evol. Microbiol.">
        <title>Complete genome sequence of Corynebacterium casei LMG S-19264T (=DSM 44701T), isolated from a smear-ripened cheese.</title>
        <authorList>
            <consortium name="US DOE Joint Genome Institute (JGI-PGF)"/>
            <person name="Walter F."/>
            <person name="Albersmeier A."/>
            <person name="Kalinowski J."/>
            <person name="Ruckert C."/>
        </authorList>
    </citation>
    <scope>NUCLEOTIDE SEQUENCE [LARGE SCALE GENOMIC DNA]</scope>
    <source>
        <strain evidence="11 12">CGMCC 1.15896</strain>
    </source>
</reference>
<feature type="transmembrane region" description="Helical" evidence="10">
    <location>
        <begin position="20"/>
        <end position="37"/>
    </location>
</feature>
<sequence length="146" mass="15510">MSFVKEFKEFAVKGNMVDMAVGIIIGGAFGTIVSSLVDDVFMPVIGLLLGGVDFTNLFIVLSNPESIAVPSLAAAQAAGVATLNIGLFINAVVKFIIVAMALFLLVKGINALRREDANKEGAPEVPPAPPREEVLLMEIRDILKEK</sequence>
<organism evidence="11 12">
    <name type="scientific">Pelagibacterium lentulum</name>
    <dbReference type="NCBI Taxonomy" id="2029865"/>
    <lineage>
        <taxon>Bacteria</taxon>
        <taxon>Pseudomonadati</taxon>
        <taxon>Pseudomonadota</taxon>
        <taxon>Alphaproteobacteria</taxon>
        <taxon>Hyphomicrobiales</taxon>
        <taxon>Devosiaceae</taxon>
        <taxon>Pelagibacterium</taxon>
    </lineage>
</organism>
<name>A0A916R6Z1_9HYPH</name>
<accession>A0A916R6Z1</accession>
<evidence type="ECO:0000256" key="7">
    <source>
        <dbReference type="ARBA" id="ARBA00023065"/>
    </source>
</evidence>
<evidence type="ECO:0000256" key="1">
    <source>
        <dbReference type="ARBA" id="ARBA00004651"/>
    </source>
</evidence>
<dbReference type="EMBL" id="BMKB01000001">
    <property type="protein sequence ID" value="GGA40738.1"/>
    <property type="molecule type" value="Genomic_DNA"/>
</dbReference>
<dbReference type="Gene3D" id="1.10.1200.120">
    <property type="entry name" value="Large-conductance mechanosensitive channel, MscL, domain 1"/>
    <property type="match status" value="1"/>
</dbReference>
<dbReference type="GO" id="GO:0005886">
    <property type="term" value="C:plasma membrane"/>
    <property type="evidence" value="ECO:0007669"/>
    <property type="project" value="UniProtKB-SubCell"/>
</dbReference>
<comment type="subunit">
    <text evidence="10">Homopentamer.</text>
</comment>
<evidence type="ECO:0000256" key="6">
    <source>
        <dbReference type="ARBA" id="ARBA00022989"/>
    </source>
</evidence>
<keyword evidence="8 10" id="KW-0472">Membrane</keyword>
<evidence type="ECO:0000256" key="5">
    <source>
        <dbReference type="ARBA" id="ARBA00022692"/>
    </source>
</evidence>
<evidence type="ECO:0000313" key="11">
    <source>
        <dbReference type="EMBL" id="GGA40738.1"/>
    </source>
</evidence>
<comment type="function">
    <text evidence="10">Channel that opens in response to stretch forces in the membrane lipid bilayer. May participate in the regulation of osmotic pressure changes within the cell.</text>
</comment>
<dbReference type="Proteomes" id="UP000596977">
    <property type="component" value="Unassembled WGS sequence"/>
</dbReference>